<dbReference type="GeneTree" id="ENSGT00390000008767"/>
<name>A0A8C6MSG3_MUSSI</name>
<protein>
    <submittedName>
        <fullName evidence="1">Uncharacterized protein</fullName>
    </submittedName>
</protein>
<proteinExistence type="predicted"/>
<sequence length="74" mass="8659">MSSKVSGDTLHKAVREVLQWNQRKRRKFLEIVDLKISLKNYDPQKDKCFSGTDAPINLSAATQKKKKYIYIYKP</sequence>
<evidence type="ECO:0000313" key="1">
    <source>
        <dbReference type="Ensembl" id="ENSMSIP00000008524.1"/>
    </source>
</evidence>
<organism evidence="1 2">
    <name type="scientific">Mus spicilegus</name>
    <name type="common">Mound-building mouse</name>
    <dbReference type="NCBI Taxonomy" id="10103"/>
    <lineage>
        <taxon>Eukaryota</taxon>
        <taxon>Metazoa</taxon>
        <taxon>Chordata</taxon>
        <taxon>Craniata</taxon>
        <taxon>Vertebrata</taxon>
        <taxon>Euteleostomi</taxon>
        <taxon>Mammalia</taxon>
        <taxon>Eutheria</taxon>
        <taxon>Euarchontoglires</taxon>
        <taxon>Glires</taxon>
        <taxon>Rodentia</taxon>
        <taxon>Myomorpha</taxon>
        <taxon>Muroidea</taxon>
        <taxon>Muridae</taxon>
        <taxon>Murinae</taxon>
        <taxon>Mus</taxon>
        <taxon>Mus</taxon>
    </lineage>
</organism>
<dbReference type="Proteomes" id="UP000694415">
    <property type="component" value="Unplaced"/>
</dbReference>
<dbReference type="SUPFAM" id="SSF56808">
    <property type="entry name" value="Ribosomal protein L1"/>
    <property type="match status" value="1"/>
</dbReference>
<accession>A0A8C6MSG3</accession>
<keyword evidence="2" id="KW-1185">Reference proteome</keyword>
<evidence type="ECO:0000313" key="2">
    <source>
        <dbReference type="Proteomes" id="UP000694415"/>
    </source>
</evidence>
<dbReference type="Gene3D" id="3.30.190.20">
    <property type="match status" value="1"/>
</dbReference>
<dbReference type="Ensembl" id="ENSMSIT00000010858.1">
    <property type="protein sequence ID" value="ENSMSIP00000008524.1"/>
    <property type="gene ID" value="ENSMSIG00000007588.1"/>
</dbReference>
<reference evidence="1" key="2">
    <citation type="submission" date="2025-09" db="UniProtKB">
        <authorList>
            <consortium name="Ensembl"/>
        </authorList>
    </citation>
    <scope>IDENTIFICATION</scope>
</reference>
<reference evidence="1" key="1">
    <citation type="submission" date="2025-08" db="UniProtKB">
        <authorList>
            <consortium name="Ensembl"/>
        </authorList>
    </citation>
    <scope>IDENTIFICATION</scope>
</reference>
<dbReference type="InterPro" id="IPR023674">
    <property type="entry name" value="Ribosomal_uL1-like"/>
</dbReference>
<dbReference type="AlphaFoldDB" id="A0A8C6MSG3"/>